<keyword evidence="7" id="KW-0472">Membrane</keyword>
<dbReference type="EMBL" id="QEAO01000018">
    <property type="protein sequence ID" value="TPX33731.1"/>
    <property type="molecule type" value="Genomic_DNA"/>
</dbReference>
<dbReference type="InterPro" id="IPR016024">
    <property type="entry name" value="ARM-type_fold"/>
</dbReference>
<keyword evidence="5" id="KW-0677">Repeat</keyword>
<proteinExistence type="inferred from homology"/>
<dbReference type="Gene3D" id="1.25.10.10">
    <property type="entry name" value="Leucine-rich Repeat Variant"/>
    <property type="match status" value="1"/>
</dbReference>
<comment type="similarity">
    <text evidence="2">Belongs to the adaptor complexes large subunit family.</text>
</comment>
<evidence type="ECO:0000256" key="5">
    <source>
        <dbReference type="ARBA" id="ARBA00022737"/>
    </source>
</evidence>
<name>A0A507C2S3_9FUNG</name>
<dbReference type="FunFam" id="1.25.10.10:FF:000251">
    <property type="entry name" value="AP-3 complex subunit delta"/>
    <property type="match status" value="1"/>
</dbReference>
<gene>
    <name evidence="12" type="ORF">SmJEL517_g03404</name>
</gene>
<evidence type="ECO:0000256" key="7">
    <source>
        <dbReference type="ARBA" id="ARBA00023136"/>
    </source>
</evidence>
<dbReference type="AlphaFoldDB" id="A0A507C2S3"/>
<dbReference type="InterPro" id="IPR011989">
    <property type="entry name" value="ARM-like"/>
</dbReference>
<dbReference type="Proteomes" id="UP000319731">
    <property type="component" value="Unassembled WGS sequence"/>
</dbReference>
<dbReference type="InterPro" id="IPR002553">
    <property type="entry name" value="Clathrin/coatomer_adapt-like_N"/>
</dbReference>
<dbReference type="InterPro" id="IPR010474">
    <property type="entry name" value="AP3D_dom_metazoa"/>
</dbReference>
<evidence type="ECO:0000313" key="12">
    <source>
        <dbReference type="EMBL" id="TPX33731.1"/>
    </source>
</evidence>
<keyword evidence="4" id="KW-0813">Transport</keyword>
<evidence type="ECO:0000256" key="3">
    <source>
        <dbReference type="ARBA" id="ARBA00015717"/>
    </source>
</evidence>
<evidence type="ECO:0000256" key="6">
    <source>
        <dbReference type="ARBA" id="ARBA00022927"/>
    </source>
</evidence>
<accession>A0A507C2S3</accession>
<dbReference type="PANTHER" id="PTHR22781:SF12">
    <property type="entry name" value="AP-3 COMPLEX SUBUNIT DELTA-1"/>
    <property type="match status" value="1"/>
</dbReference>
<dbReference type="GO" id="GO:0030665">
    <property type="term" value="C:clathrin-coated vesicle membrane"/>
    <property type="evidence" value="ECO:0007669"/>
    <property type="project" value="UniProtKB-SubCell"/>
</dbReference>
<comment type="subcellular location">
    <subcellularLocation>
        <location evidence="1">Cytoplasmic vesicle</location>
        <location evidence="1">Clathrin-coated vesicle membrane</location>
        <topology evidence="1">Peripheral membrane protein</topology>
        <orientation evidence="1">Cytoplasmic side</orientation>
    </subcellularLocation>
</comment>
<evidence type="ECO:0000256" key="1">
    <source>
        <dbReference type="ARBA" id="ARBA00004145"/>
    </source>
</evidence>
<keyword evidence="13" id="KW-1185">Reference proteome</keyword>
<dbReference type="SUPFAM" id="SSF48371">
    <property type="entry name" value="ARM repeat"/>
    <property type="match status" value="1"/>
</dbReference>
<dbReference type="GO" id="GO:0030123">
    <property type="term" value="C:AP-3 adaptor complex"/>
    <property type="evidence" value="ECO:0007669"/>
    <property type="project" value="InterPro"/>
</dbReference>
<protein>
    <recommendedName>
        <fullName evidence="3">AP-3 complex subunit delta</fullName>
    </recommendedName>
    <alternativeName>
        <fullName evidence="9">Adaptor-related protein complex 3 subunit delta</fullName>
    </alternativeName>
    <alternativeName>
        <fullName evidence="8">Delta-adaptin 3</fullName>
    </alternativeName>
</protein>
<feature type="compositionally biased region" description="Basic and acidic residues" evidence="10">
    <location>
        <begin position="787"/>
        <end position="803"/>
    </location>
</feature>
<dbReference type="GO" id="GO:0010008">
    <property type="term" value="C:endosome membrane"/>
    <property type="evidence" value="ECO:0007669"/>
    <property type="project" value="TreeGrafter"/>
</dbReference>
<feature type="compositionally biased region" description="Basic residues" evidence="10">
    <location>
        <begin position="735"/>
        <end position="745"/>
    </location>
</feature>
<evidence type="ECO:0000256" key="2">
    <source>
        <dbReference type="ARBA" id="ARBA00006613"/>
    </source>
</evidence>
<comment type="caution">
    <text evidence="12">The sequence shown here is derived from an EMBL/GenBank/DDBJ whole genome shotgun (WGS) entry which is preliminary data.</text>
</comment>
<evidence type="ECO:0000256" key="4">
    <source>
        <dbReference type="ARBA" id="ARBA00022448"/>
    </source>
</evidence>
<dbReference type="STRING" id="1806994.A0A507C2S3"/>
<sequence>MFEKTLTDLIRGLRANKKNEDKYVALCLDEIRQEVRKNDPDIKAMAISKLSYLHMMGYDMSWASFHIIEVMSSPKLPYKRIGYSAAAYSFKQDTDVLMLCTNLIKKDLSSNNHLETAVALGGLAMIVTPDLGRDLTQDLIVMLTHSRPYLRKRAILVLYKVFLKYPEALRMAFPRLKEKLDDADPSVVSAVVGVICELARKNPKNYLPLAPQLYGLLTNSSNNWMLIKIIKLFAALAPIEPRLVKKLIPPITNLIQSTPAMSLLYECILTIITGGMISPPSDDPEVERTDLALTHLCVTKLKLFIEDPDQNLKYLGLYALSKLLPIRPAAVADHRDIVIRCLDDGDISIRMRALDLVSGMVSQENLVDVVRKLMTHVLPTQAEDQPTQSVSLGLGPAELSYRQEVVNRIIAICSRDTYADITNFEWYIDTLAQLIQASNVRVGQLIGQQMLDVVVRVTEVSEHAVSVANSLLLESDILATIENELNNIDVLYALAWICGENCRYLSQPTAVLRHMLLPAVKRLPVVIQSVYIHNAMKIFSYWINMPSTKEAPIDELKAITNMTLEGLALFTTSIDLEVQERACTNHTILSLVAHQITSDELPPIISELPQLFLGDFKPVNPKAQKRVPIPEGLDLDKWIHAPPAEPVFEEKDEPDVYSLLDPASKKGYQELIEDDETIETRRRERDELRKRDPFYIPGSSQSSPTLLRDDLDIDSIPIVKLNLDSLPQSNSSSSKPKKTKKSKKSTAKELFPVGPAVPKKSYNINRASDMPDGAADREDDDASAAELQRRRQQDPEWRVHEIDLFAPEPEVPVEQTPITTAMKSKKSKESSNIETDQVKKKKKTAGKQDDGKGNGTKPKKKKRIAAIASPPPPASSSTRPLSGYEALSSPVAAPLDVTPAVERRDRPLARVVASDTNLTVNVDWTTTTTSEPGKIPIRVTLGLLNTSPGLLSEVEFHFNDPPNATAESGNPTIKIDGFVTSRYETYLDLDLTGLMEGESKSCAPIAIDSGVVYKIGNSMQRVSFSLVIPATINFIPMEKVTSELFTSLLADSNLFPYTASTQFAIPDLAKFPSTATSLAAYLRLSVVEIVGAGVSILGRAHNSYVAGLIKGRPKPAKPGASATSGVVSVELKGSDRALIDAILEEISDYGVASLE</sequence>
<evidence type="ECO:0000256" key="8">
    <source>
        <dbReference type="ARBA" id="ARBA00076742"/>
    </source>
</evidence>
<dbReference type="GO" id="GO:0006896">
    <property type="term" value="P:Golgi to vacuole transport"/>
    <property type="evidence" value="ECO:0007669"/>
    <property type="project" value="TreeGrafter"/>
</dbReference>
<dbReference type="GeneID" id="42004629"/>
<keyword evidence="6" id="KW-0653">Protein transport</keyword>
<feature type="domain" description="AP-3 complex subunit delta" evidence="11">
    <location>
        <begin position="673"/>
        <end position="788"/>
    </location>
</feature>
<evidence type="ECO:0000259" key="11">
    <source>
        <dbReference type="SMART" id="SM01354"/>
    </source>
</evidence>
<feature type="region of interest" description="Disordered" evidence="10">
    <location>
        <begin position="724"/>
        <end position="884"/>
    </location>
</feature>
<reference evidence="12 13" key="1">
    <citation type="journal article" date="2019" name="Sci. Rep.">
        <title>Comparative genomics of chytrid fungi reveal insights into the obligate biotrophic and pathogenic lifestyle of Synchytrium endobioticum.</title>
        <authorList>
            <person name="van de Vossenberg B.T.L.H."/>
            <person name="Warris S."/>
            <person name="Nguyen H.D.T."/>
            <person name="van Gent-Pelzer M.P.E."/>
            <person name="Joly D.L."/>
            <person name="van de Geest H.C."/>
            <person name="Bonants P.J.M."/>
            <person name="Smith D.S."/>
            <person name="Levesque C.A."/>
            <person name="van der Lee T.A.J."/>
        </authorList>
    </citation>
    <scope>NUCLEOTIDE SEQUENCE [LARGE SCALE GENOMIC DNA]</scope>
    <source>
        <strain evidence="12 13">JEL517</strain>
    </source>
</reference>
<evidence type="ECO:0000256" key="10">
    <source>
        <dbReference type="SAM" id="MobiDB-lite"/>
    </source>
</evidence>
<dbReference type="SMART" id="SM01354">
    <property type="entry name" value="BLVR"/>
    <property type="match status" value="1"/>
</dbReference>
<feature type="region of interest" description="Disordered" evidence="10">
    <location>
        <begin position="668"/>
        <end position="708"/>
    </location>
</feature>
<dbReference type="InterPro" id="IPR017105">
    <property type="entry name" value="AP3_complex_dsu"/>
</dbReference>
<dbReference type="PANTHER" id="PTHR22781">
    <property type="entry name" value="DELTA ADAPTIN-RELATED"/>
    <property type="match status" value="1"/>
</dbReference>
<dbReference type="OrthoDB" id="10264595at2759"/>
<evidence type="ECO:0000256" key="9">
    <source>
        <dbReference type="ARBA" id="ARBA00083145"/>
    </source>
</evidence>
<feature type="compositionally biased region" description="Basic and acidic residues" evidence="10">
    <location>
        <begin position="678"/>
        <end position="693"/>
    </location>
</feature>
<dbReference type="RefSeq" id="XP_031024648.1">
    <property type="nucleotide sequence ID" value="XM_031169332.1"/>
</dbReference>
<organism evidence="12 13">
    <name type="scientific">Synchytrium microbalum</name>
    <dbReference type="NCBI Taxonomy" id="1806994"/>
    <lineage>
        <taxon>Eukaryota</taxon>
        <taxon>Fungi</taxon>
        <taxon>Fungi incertae sedis</taxon>
        <taxon>Chytridiomycota</taxon>
        <taxon>Chytridiomycota incertae sedis</taxon>
        <taxon>Chytridiomycetes</taxon>
        <taxon>Synchytriales</taxon>
        <taxon>Synchytriaceae</taxon>
        <taxon>Synchytrium</taxon>
    </lineage>
</organism>
<evidence type="ECO:0000313" key="13">
    <source>
        <dbReference type="Proteomes" id="UP000319731"/>
    </source>
</evidence>
<dbReference type="Pfam" id="PF01602">
    <property type="entry name" value="Adaptin_N"/>
    <property type="match status" value="1"/>
</dbReference>
<dbReference type="GO" id="GO:0006623">
    <property type="term" value="P:protein targeting to vacuole"/>
    <property type="evidence" value="ECO:0007669"/>
    <property type="project" value="TreeGrafter"/>
</dbReference>